<dbReference type="EMBL" id="KN749684">
    <property type="protein sequence ID" value="KIH50452.1"/>
    <property type="molecule type" value="Genomic_DNA"/>
</dbReference>
<dbReference type="OrthoDB" id="5834533at2759"/>
<keyword evidence="2" id="KW-1185">Reference proteome</keyword>
<dbReference type="AlphaFoldDB" id="A0A0C2CKZ3"/>
<evidence type="ECO:0000313" key="2">
    <source>
        <dbReference type="Proteomes" id="UP000054047"/>
    </source>
</evidence>
<gene>
    <name evidence="1" type="ORF">ANCDUO_19469</name>
</gene>
<name>A0A0C2CKZ3_9BILA</name>
<reference evidence="1 2" key="1">
    <citation type="submission" date="2013-12" db="EMBL/GenBank/DDBJ databases">
        <title>Draft genome of the parsitic nematode Ancylostoma duodenale.</title>
        <authorList>
            <person name="Mitreva M."/>
        </authorList>
    </citation>
    <scope>NUCLEOTIDE SEQUENCE [LARGE SCALE GENOMIC DNA]</scope>
    <source>
        <strain evidence="1 2">Zhejiang</strain>
    </source>
</reference>
<proteinExistence type="predicted"/>
<protein>
    <submittedName>
        <fullName evidence="1">Uncharacterized protein</fullName>
    </submittedName>
</protein>
<accession>A0A0C2CKZ3</accession>
<sequence length="299" mass="32898">MTNLDQCVARNSNTGLFYVLLCSSADDCNSNCITTAPPTPQPVPPSLPGAGKNCSMSCYNCITYDGTDCQTNICQGKYCAYERKISGNQMVVKKSCMNTPLLLLDDGTAVETVGVCEVRNTLTSRYYVKLCDDTNFCNNYCNPDVTVEPPQRRTYYHKKQSLEAMPSPASICLAAEIADLLRHNIEDSQATSEPLKPTIACYECESFGGECFTGQCTAQYCLYQRQRRRSTGTTYVKKSCTNVPFVEYPDNTPSAALNNCETRIINDIQYQVRVCNSGNNCNVACPIQDGEFGTPLAPS</sequence>
<dbReference type="Proteomes" id="UP000054047">
    <property type="component" value="Unassembled WGS sequence"/>
</dbReference>
<organism evidence="1 2">
    <name type="scientific">Ancylostoma duodenale</name>
    <dbReference type="NCBI Taxonomy" id="51022"/>
    <lineage>
        <taxon>Eukaryota</taxon>
        <taxon>Metazoa</taxon>
        <taxon>Ecdysozoa</taxon>
        <taxon>Nematoda</taxon>
        <taxon>Chromadorea</taxon>
        <taxon>Rhabditida</taxon>
        <taxon>Rhabditina</taxon>
        <taxon>Rhabditomorpha</taxon>
        <taxon>Strongyloidea</taxon>
        <taxon>Ancylostomatidae</taxon>
        <taxon>Ancylostomatinae</taxon>
        <taxon>Ancylostoma</taxon>
    </lineage>
</organism>
<evidence type="ECO:0000313" key="1">
    <source>
        <dbReference type="EMBL" id="KIH50452.1"/>
    </source>
</evidence>